<feature type="transmembrane region" description="Helical" evidence="7">
    <location>
        <begin position="421"/>
        <end position="444"/>
    </location>
</feature>
<organism evidence="8 9">
    <name type="scientific">Wickerhamomyces ciferrii (strain ATCC 14091 / BCRC 22168 / CBS 111 / JCM 3599 / NBRC 0793 / NRRL Y-1031 F-60-10)</name>
    <name type="common">Yeast</name>
    <name type="synonym">Pichia ciferrii</name>
    <dbReference type="NCBI Taxonomy" id="1206466"/>
    <lineage>
        <taxon>Eukaryota</taxon>
        <taxon>Fungi</taxon>
        <taxon>Dikarya</taxon>
        <taxon>Ascomycota</taxon>
        <taxon>Saccharomycotina</taxon>
        <taxon>Saccharomycetes</taxon>
        <taxon>Phaffomycetales</taxon>
        <taxon>Wickerhamomycetaceae</taxon>
        <taxon>Wickerhamomyces</taxon>
    </lineage>
</organism>
<dbReference type="PANTHER" id="PTHR43791">
    <property type="entry name" value="PERMEASE-RELATED"/>
    <property type="match status" value="1"/>
</dbReference>
<evidence type="ECO:0000256" key="7">
    <source>
        <dbReference type="SAM" id="Phobius"/>
    </source>
</evidence>
<dbReference type="FunFam" id="1.20.1250.20:FF:000065">
    <property type="entry name" value="Putative MFS pantothenate transporter"/>
    <property type="match status" value="1"/>
</dbReference>
<proteinExistence type="inferred from homology"/>
<keyword evidence="4 7" id="KW-1133">Transmembrane helix</keyword>
<dbReference type="PANTHER" id="PTHR43791:SF39">
    <property type="entry name" value="TRANSPORTER LIZ1_SEO1, PUTATIVE (AFU_ORTHOLOGUE AFUA_3G00980)-RELATED"/>
    <property type="match status" value="1"/>
</dbReference>
<feature type="transmembrane region" description="Helical" evidence="7">
    <location>
        <begin position="318"/>
        <end position="346"/>
    </location>
</feature>
<evidence type="ECO:0000256" key="2">
    <source>
        <dbReference type="ARBA" id="ARBA00022448"/>
    </source>
</evidence>
<keyword evidence="2" id="KW-0813">Transport</keyword>
<feature type="transmembrane region" description="Helical" evidence="7">
    <location>
        <begin position="366"/>
        <end position="385"/>
    </location>
</feature>
<dbReference type="GO" id="GO:0016020">
    <property type="term" value="C:membrane"/>
    <property type="evidence" value="ECO:0007669"/>
    <property type="project" value="UniProtKB-SubCell"/>
</dbReference>
<dbReference type="eggNOG" id="KOG2533">
    <property type="taxonomic scope" value="Eukaryota"/>
</dbReference>
<dbReference type="STRING" id="1206466.K0KLM1"/>
<comment type="subcellular location">
    <subcellularLocation>
        <location evidence="1">Membrane</location>
        <topology evidence="1">Multi-pass membrane protein</topology>
    </subcellularLocation>
</comment>
<comment type="similarity">
    <text evidence="6">Belongs to the major facilitator superfamily. Allantoate permease family.</text>
</comment>
<dbReference type="SUPFAM" id="SSF103473">
    <property type="entry name" value="MFS general substrate transporter"/>
    <property type="match status" value="1"/>
</dbReference>
<dbReference type="Pfam" id="PF07690">
    <property type="entry name" value="MFS_1"/>
    <property type="match status" value="1"/>
</dbReference>
<dbReference type="AlphaFoldDB" id="K0KLM1"/>
<protein>
    <submittedName>
        <fullName evidence="8">Transporter SEO1</fullName>
    </submittedName>
</protein>
<feature type="transmembrane region" description="Helical" evidence="7">
    <location>
        <begin position="185"/>
        <end position="207"/>
    </location>
</feature>
<evidence type="ECO:0000313" key="8">
    <source>
        <dbReference type="EMBL" id="CCH42244.1"/>
    </source>
</evidence>
<evidence type="ECO:0000256" key="5">
    <source>
        <dbReference type="ARBA" id="ARBA00023136"/>
    </source>
</evidence>
<dbReference type="Gene3D" id="1.20.1250.20">
    <property type="entry name" value="MFS general substrate transporter like domains"/>
    <property type="match status" value="1"/>
</dbReference>
<name>K0KLM1_WICCF</name>
<dbReference type="InterPro" id="IPR036259">
    <property type="entry name" value="MFS_trans_sf"/>
</dbReference>
<dbReference type="Proteomes" id="UP000009328">
    <property type="component" value="Unassembled WGS sequence"/>
</dbReference>
<dbReference type="InterPro" id="IPR011701">
    <property type="entry name" value="MFS"/>
</dbReference>
<reference evidence="8 9" key="1">
    <citation type="journal article" date="2012" name="Eukaryot. Cell">
        <title>Draft genome sequence of Wickerhamomyces ciferrii NRRL Y-1031 F-60-10.</title>
        <authorList>
            <person name="Schneider J."/>
            <person name="Andrea H."/>
            <person name="Blom J."/>
            <person name="Jaenicke S."/>
            <person name="Ruckert C."/>
            <person name="Schorsch C."/>
            <person name="Szczepanowski R."/>
            <person name="Farwick M."/>
            <person name="Goesmann A."/>
            <person name="Puhler A."/>
            <person name="Schaffer S."/>
            <person name="Tauch A."/>
            <person name="Kohler T."/>
            <person name="Brinkrolf K."/>
        </authorList>
    </citation>
    <scope>NUCLEOTIDE SEQUENCE [LARGE SCALE GENOMIC DNA]</scope>
    <source>
        <strain evidence="9">ATCC 14091 / BCRC 22168 / CBS 111 / JCM 3599 / NBRC 0793 / NRRL Y-1031 F-60-10</strain>
    </source>
</reference>
<keyword evidence="9" id="KW-1185">Reference proteome</keyword>
<evidence type="ECO:0000313" key="9">
    <source>
        <dbReference type="Proteomes" id="UP000009328"/>
    </source>
</evidence>
<feature type="transmembrane region" description="Helical" evidence="7">
    <location>
        <begin position="159"/>
        <end position="179"/>
    </location>
</feature>
<gene>
    <name evidence="8" type="ORF">BN7_1788</name>
</gene>
<accession>K0KLM1</accession>
<keyword evidence="3 7" id="KW-0812">Transmembrane</keyword>
<feature type="transmembrane region" description="Helical" evidence="7">
    <location>
        <begin position="490"/>
        <end position="511"/>
    </location>
</feature>
<evidence type="ECO:0000256" key="1">
    <source>
        <dbReference type="ARBA" id="ARBA00004141"/>
    </source>
</evidence>
<dbReference type="GO" id="GO:0022857">
    <property type="term" value="F:transmembrane transporter activity"/>
    <property type="evidence" value="ECO:0007669"/>
    <property type="project" value="InterPro"/>
</dbReference>
<dbReference type="InParanoid" id="K0KLM1"/>
<keyword evidence="5 7" id="KW-0472">Membrane</keyword>
<feature type="transmembrane region" description="Helical" evidence="7">
    <location>
        <begin position="397"/>
        <end position="415"/>
    </location>
</feature>
<feature type="transmembrane region" description="Helical" evidence="7">
    <location>
        <begin position="132"/>
        <end position="152"/>
    </location>
</feature>
<dbReference type="HOGENOM" id="CLU_001265_4_2_1"/>
<evidence type="ECO:0000256" key="4">
    <source>
        <dbReference type="ARBA" id="ARBA00022989"/>
    </source>
</evidence>
<dbReference type="EMBL" id="CAIF01000039">
    <property type="protein sequence ID" value="CCH42244.1"/>
    <property type="molecule type" value="Genomic_DNA"/>
</dbReference>
<feature type="transmembrane region" description="Helical" evidence="7">
    <location>
        <begin position="256"/>
        <end position="276"/>
    </location>
</feature>
<feature type="transmembrane region" description="Helical" evidence="7">
    <location>
        <begin position="456"/>
        <end position="478"/>
    </location>
</feature>
<sequence length="564" mass="65203">MSKLNTKTSVSLLKDDPDIRNYGTTQLDQYVSIDQLVADEDELEPFIDIDVRLTTNEFKRRSTTWYQFTKFVWDSADKHPHERSFMLKIDGFLMSSLMLGYFIKSLNGSNVSTAYVNGMKEHYNMKGNDYNLLNTLWSLGYLIGQLPASLLLQKLSPRHFLCLLELTWAGLTILLILPSNIQTIWILRFFIGLTESGYYPIAQYLIGSWYSSSELNKRSTLFSCAGTAAGLVSGPLQETILHSSFIINSNWKPFQWLFIFDASISVPIAIFTLFSIPNTPITTNAWYLTSRDKLVALERRRRIGAQISKPKAYTKSQLISYFFTWHVYVFPMLFFMFRLACMGGSGQGFTLWMKLDLKLPSSRYNIFPAILCAASIVYNLSTAFVNDYYKMRLTPWFLSLMFIAGVVSYGGLAYWDIPTKFKWFCFFFFNIADSCGQSMTFSWLNKNLAHDDMKRNFLLSMTNMVSYIFTTWLPLLLFNQDEAPRYHKGYTFVSIASGFGLVFVILTYTLIRRDDQEYFQKYGYTREERSYTQLSYDQDSESDQEEIQSDAELRSVKSTLDLGV</sequence>
<evidence type="ECO:0000256" key="6">
    <source>
        <dbReference type="ARBA" id="ARBA00037968"/>
    </source>
</evidence>
<comment type="caution">
    <text evidence="8">The sequence shown here is derived from an EMBL/GenBank/DDBJ whole genome shotgun (WGS) entry which is preliminary data.</text>
</comment>
<evidence type="ECO:0000256" key="3">
    <source>
        <dbReference type="ARBA" id="ARBA00022692"/>
    </source>
</evidence>